<gene>
    <name evidence="4" type="ORF">CLV89_103203</name>
</gene>
<dbReference type="InterPro" id="IPR050832">
    <property type="entry name" value="Bact_Acetyltransf"/>
</dbReference>
<dbReference type="Gene3D" id="3.40.630.30">
    <property type="match status" value="1"/>
</dbReference>
<dbReference type="InterPro" id="IPR016181">
    <property type="entry name" value="Acyl_CoA_acyltransferase"/>
</dbReference>
<protein>
    <submittedName>
        <fullName evidence="4">Acetyltransferase (GNAT) family protein</fullName>
    </submittedName>
</protein>
<dbReference type="Proteomes" id="UP000237718">
    <property type="component" value="Unassembled WGS sequence"/>
</dbReference>
<dbReference type="CDD" id="cd04301">
    <property type="entry name" value="NAT_SF"/>
    <property type="match status" value="1"/>
</dbReference>
<dbReference type="SUPFAM" id="SSF55729">
    <property type="entry name" value="Acyl-CoA N-acyltransferases (Nat)"/>
    <property type="match status" value="1"/>
</dbReference>
<reference evidence="4 5" key="1">
    <citation type="submission" date="2018-03" db="EMBL/GenBank/DDBJ databases">
        <title>Genomic Encyclopedia of Archaeal and Bacterial Type Strains, Phase II (KMG-II): from individual species to whole genera.</title>
        <authorList>
            <person name="Goeker M."/>
        </authorList>
    </citation>
    <scope>NUCLEOTIDE SEQUENCE [LARGE SCALE GENOMIC DNA]</scope>
    <source>
        <strain evidence="4 5">DSM 25328</strain>
    </source>
</reference>
<dbReference type="AlphaFoldDB" id="A0A2T1AKR2"/>
<sequence>MPAPVQLTSDSPALIEVLELIRRSFADMDGRIDPPSSMHHLTVADLAAQAEAGEVWAIGTPVVACVVLTPRTDVLYLGKLAVAADQRGTGLARQLVELAAERARAHGLEALELQTRVELLENHATFARLGFVQTATCAHPGYTRPTSVVLRRTL</sequence>
<evidence type="ECO:0000256" key="1">
    <source>
        <dbReference type="ARBA" id="ARBA00022679"/>
    </source>
</evidence>
<evidence type="ECO:0000313" key="5">
    <source>
        <dbReference type="Proteomes" id="UP000237718"/>
    </source>
</evidence>
<accession>A0A2T1AKR2</accession>
<comment type="caution">
    <text evidence="4">The sequence shown here is derived from an EMBL/GenBank/DDBJ whole genome shotgun (WGS) entry which is preliminary data.</text>
</comment>
<dbReference type="GO" id="GO:0016747">
    <property type="term" value="F:acyltransferase activity, transferring groups other than amino-acyl groups"/>
    <property type="evidence" value="ECO:0007669"/>
    <property type="project" value="InterPro"/>
</dbReference>
<name>A0A2T1AKR2_TRISK</name>
<dbReference type="EMBL" id="PVUF01000003">
    <property type="protein sequence ID" value="PRZ48888.1"/>
    <property type="molecule type" value="Genomic_DNA"/>
</dbReference>
<organism evidence="4 5">
    <name type="scientific">Tritonibacter scottomollicae</name>
    <name type="common">Epibacterium scottomollicae</name>
    <dbReference type="NCBI Taxonomy" id="483013"/>
    <lineage>
        <taxon>Bacteria</taxon>
        <taxon>Pseudomonadati</taxon>
        <taxon>Pseudomonadota</taxon>
        <taxon>Alphaproteobacteria</taxon>
        <taxon>Rhodobacterales</taxon>
        <taxon>Paracoccaceae</taxon>
        <taxon>Tritonibacter</taxon>
    </lineage>
</organism>
<dbReference type="Pfam" id="PF00583">
    <property type="entry name" value="Acetyltransf_1"/>
    <property type="match status" value="1"/>
</dbReference>
<dbReference type="OrthoDB" id="9789603at2"/>
<evidence type="ECO:0000313" key="4">
    <source>
        <dbReference type="EMBL" id="PRZ48888.1"/>
    </source>
</evidence>
<dbReference type="PANTHER" id="PTHR43877">
    <property type="entry name" value="AMINOALKYLPHOSPHONATE N-ACETYLTRANSFERASE-RELATED-RELATED"/>
    <property type="match status" value="1"/>
</dbReference>
<evidence type="ECO:0000259" key="3">
    <source>
        <dbReference type="PROSITE" id="PS51186"/>
    </source>
</evidence>
<keyword evidence="2" id="KW-0012">Acyltransferase</keyword>
<dbReference type="InterPro" id="IPR000182">
    <property type="entry name" value="GNAT_dom"/>
</dbReference>
<dbReference type="PANTHER" id="PTHR43877:SF2">
    <property type="entry name" value="AMINOALKYLPHOSPHONATE N-ACETYLTRANSFERASE-RELATED"/>
    <property type="match status" value="1"/>
</dbReference>
<keyword evidence="1 4" id="KW-0808">Transferase</keyword>
<dbReference type="PROSITE" id="PS51186">
    <property type="entry name" value="GNAT"/>
    <property type="match status" value="1"/>
</dbReference>
<proteinExistence type="predicted"/>
<dbReference type="RefSeq" id="WP_106162911.1">
    <property type="nucleotide sequence ID" value="NZ_PVUF01000003.1"/>
</dbReference>
<feature type="domain" description="N-acetyltransferase" evidence="3">
    <location>
        <begin position="15"/>
        <end position="154"/>
    </location>
</feature>
<evidence type="ECO:0000256" key="2">
    <source>
        <dbReference type="ARBA" id="ARBA00023315"/>
    </source>
</evidence>